<dbReference type="EMBL" id="VFPQ01000001">
    <property type="protein sequence ID" value="TQM77369.1"/>
    <property type="molecule type" value="Genomic_DNA"/>
</dbReference>
<protein>
    <submittedName>
        <fullName evidence="2">Uncharacterized protein</fullName>
    </submittedName>
</protein>
<reference evidence="2 3" key="1">
    <citation type="submission" date="2019-06" db="EMBL/GenBank/DDBJ databases">
        <title>Sequencing the genomes of 1000 actinobacteria strains.</title>
        <authorList>
            <person name="Klenk H.-P."/>
        </authorList>
    </citation>
    <scope>NUCLEOTIDE SEQUENCE [LARGE SCALE GENOMIC DNA]</scope>
    <source>
        <strain evidence="2 3">DSM 43186</strain>
    </source>
</reference>
<organism evidence="2 3">
    <name type="scientific">Thermopolyspora flexuosa</name>
    <dbReference type="NCBI Taxonomy" id="103836"/>
    <lineage>
        <taxon>Bacteria</taxon>
        <taxon>Bacillati</taxon>
        <taxon>Actinomycetota</taxon>
        <taxon>Actinomycetes</taxon>
        <taxon>Streptosporangiales</taxon>
        <taxon>Streptosporangiaceae</taxon>
        <taxon>Thermopolyspora</taxon>
    </lineage>
</organism>
<keyword evidence="3" id="KW-1185">Reference proteome</keyword>
<evidence type="ECO:0000313" key="3">
    <source>
        <dbReference type="Proteomes" id="UP000319213"/>
    </source>
</evidence>
<feature type="compositionally biased region" description="Basic and acidic residues" evidence="1">
    <location>
        <begin position="41"/>
        <end position="50"/>
    </location>
</feature>
<proteinExistence type="predicted"/>
<comment type="caution">
    <text evidence="2">The sequence shown here is derived from an EMBL/GenBank/DDBJ whole genome shotgun (WGS) entry which is preliminary data.</text>
</comment>
<evidence type="ECO:0000256" key="1">
    <source>
        <dbReference type="SAM" id="MobiDB-lite"/>
    </source>
</evidence>
<sequence>MPIIHHLFKKSRVNDRPRPSYLAALAAEARNSRAAYRRRRREEEADERGHSGPARGPRRTGPPRARR</sequence>
<dbReference type="RefSeq" id="WP_142261111.1">
    <property type="nucleotide sequence ID" value="NZ_BMPV01000002.1"/>
</dbReference>
<evidence type="ECO:0000313" key="2">
    <source>
        <dbReference type="EMBL" id="TQM77369.1"/>
    </source>
</evidence>
<dbReference type="AlphaFoldDB" id="A0A543J3G9"/>
<name>A0A543J3G9_9ACTN</name>
<feature type="region of interest" description="Disordered" evidence="1">
    <location>
        <begin position="27"/>
        <end position="67"/>
    </location>
</feature>
<gene>
    <name evidence="2" type="ORF">FHX40_4132</name>
</gene>
<dbReference type="Proteomes" id="UP000319213">
    <property type="component" value="Unassembled WGS sequence"/>
</dbReference>
<accession>A0A543J3G9</accession>